<evidence type="ECO:0000313" key="1">
    <source>
        <dbReference type="EMBL" id="KAH0433254.1"/>
    </source>
</evidence>
<accession>A0AAV7FI56</accession>
<dbReference type="AlphaFoldDB" id="A0AAV7FI56"/>
<dbReference type="EMBL" id="JAGFBR010000819">
    <property type="protein sequence ID" value="KAH0433254.1"/>
    <property type="molecule type" value="Genomic_DNA"/>
</dbReference>
<proteinExistence type="predicted"/>
<sequence>MSGQAMCVVGPISAVGFRPFHLGSVGPSYKMFRIGLGGFLAHPMGEPDLKPTTFCGLPSLWISEEEILALPAPLKFALVGFFPSHRLSLVSIQRFFFTLMFIREFSVTLLDHSHALIKLGNDLKYSRVFCHRSYLINN</sequence>
<evidence type="ECO:0000313" key="2">
    <source>
        <dbReference type="Proteomes" id="UP000775213"/>
    </source>
</evidence>
<keyword evidence="2" id="KW-1185">Reference proteome</keyword>
<comment type="caution">
    <text evidence="1">The sequence shown here is derived from an EMBL/GenBank/DDBJ whole genome shotgun (WGS) entry which is preliminary data.</text>
</comment>
<organism evidence="1 2">
    <name type="scientific">Dendrobium chrysotoxum</name>
    <name type="common">Orchid</name>
    <dbReference type="NCBI Taxonomy" id="161865"/>
    <lineage>
        <taxon>Eukaryota</taxon>
        <taxon>Viridiplantae</taxon>
        <taxon>Streptophyta</taxon>
        <taxon>Embryophyta</taxon>
        <taxon>Tracheophyta</taxon>
        <taxon>Spermatophyta</taxon>
        <taxon>Magnoliopsida</taxon>
        <taxon>Liliopsida</taxon>
        <taxon>Asparagales</taxon>
        <taxon>Orchidaceae</taxon>
        <taxon>Epidendroideae</taxon>
        <taxon>Malaxideae</taxon>
        <taxon>Dendrobiinae</taxon>
        <taxon>Dendrobium</taxon>
    </lineage>
</organism>
<dbReference type="Proteomes" id="UP000775213">
    <property type="component" value="Unassembled WGS sequence"/>
</dbReference>
<protein>
    <submittedName>
        <fullName evidence="1">Uncharacterized protein</fullName>
    </submittedName>
</protein>
<reference evidence="1 2" key="1">
    <citation type="journal article" date="2021" name="Hortic Res">
        <title>Chromosome-scale assembly of the Dendrobium chrysotoxum genome enhances the understanding of orchid evolution.</title>
        <authorList>
            <person name="Zhang Y."/>
            <person name="Zhang G.Q."/>
            <person name="Zhang D."/>
            <person name="Liu X.D."/>
            <person name="Xu X.Y."/>
            <person name="Sun W.H."/>
            <person name="Yu X."/>
            <person name="Zhu X."/>
            <person name="Wang Z.W."/>
            <person name="Zhao X."/>
            <person name="Zhong W.Y."/>
            <person name="Chen H."/>
            <person name="Yin W.L."/>
            <person name="Huang T."/>
            <person name="Niu S.C."/>
            <person name="Liu Z.J."/>
        </authorList>
    </citation>
    <scope>NUCLEOTIDE SEQUENCE [LARGE SCALE GENOMIC DNA]</scope>
    <source>
        <strain evidence="1">Lindl</strain>
    </source>
</reference>
<name>A0AAV7FI56_DENCH</name>
<gene>
    <name evidence="1" type="ORF">IEQ34_027061</name>
</gene>